<keyword evidence="2" id="KW-1185">Reference proteome</keyword>
<gene>
    <name evidence="1" type="ORF">BBK14_17370</name>
</gene>
<evidence type="ECO:0000313" key="1">
    <source>
        <dbReference type="EMBL" id="OHV28904.1"/>
    </source>
</evidence>
<comment type="caution">
    <text evidence="1">The sequence shown here is derived from an EMBL/GenBank/DDBJ whole genome shotgun (WGS) entry which is preliminary data.</text>
</comment>
<protein>
    <submittedName>
        <fullName evidence="1">Uncharacterized protein</fullName>
    </submittedName>
</protein>
<accession>A0A1S1Q9L5</accession>
<dbReference type="AlphaFoldDB" id="A0A1S1Q9L5"/>
<organism evidence="1 2">
    <name type="scientific">Parafrankia soli</name>
    <dbReference type="NCBI Taxonomy" id="2599596"/>
    <lineage>
        <taxon>Bacteria</taxon>
        <taxon>Bacillati</taxon>
        <taxon>Actinomycetota</taxon>
        <taxon>Actinomycetes</taxon>
        <taxon>Frankiales</taxon>
        <taxon>Frankiaceae</taxon>
        <taxon>Parafrankia</taxon>
    </lineage>
</organism>
<dbReference type="EMBL" id="MAXA01000202">
    <property type="protein sequence ID" value="OHV28904.1"/>
    <property type="molecule type" value="Genomic_DNA"/>
</dbReference>
<dbReference type="Proteomes" id="UP000179769">
    <property type="component" value="Unassembled WGS sequence"/>
</dbReference>
<reference evidence="2" key="1">
    <citation type="submission" date="2016-07" db="EMBL/GenBank/DDBJ databases">
        <title>Frankia sp. NRRL B-16219 Genome sequencing.</title>
        <authorList>
            <person name="Ghodhbane-Gtari F."/>
            <person name="Swanson E."/>
            <person name="Gueddou A."/>
            <person name="Louati M."/>
            <person name="Nouioui I."/>
            <person name="Hezbri K."/>
            <person name="Abebe-Akele F."/>
            <person name="Simpson S."/>
            <person name="Morris K."/>
            <person name="Thomas K."/>
            <person name="Gtari M."/>
            <person name="Tisa L.S."/>
        </authorList>
    </citation>
    <scope>NUCLEOTIDE SEQUENCE [LARGE SCALE GENOMIC DNA]</scope>
    <source>
        <strain evidence="2">NRRL B-16219</strain>
    </source>
</reference>
<evidence type="ECO:0000313" key="2">
    <source>
        <dbReference type="Proteomes" id="UP000179769"/>
    </source>
</evidence>
<name>A0A1S1Q9L5_9ACTN</name>
<proteinExistence type="predicted"/>
<sequence length="110" mass="11807">MTLCITDANDCLDGMVSTTRRPPSQILRWIRKPRKTKPSSMWVTWVFSSERVIFSLLASSPPISTFSASASSLVPCTSTTKSSAYAEDRVMPAGPADALVRAVGGLLLSA</sequence>